<keyword evidence="1" id="KW-0472">Membrane</keyword>
<feature type="transmembrane region" description="Helical" evidence="1">
    <location>
        <begin position="12"/>
        <end position="29"/>
    </location>
</feature>
<gene>
    <name evidence="2" type="ORF">BJA5080_06168</name>
</gene>
<evidence type="ECO:0000256" key="1">
    <source>
        <dbReference type="SAM" id="Phobius"/>
    </source>
</evidence>
<name>A0A837C509_9BRAD</name>
<accession>A0A837C509</accession>
<comment type="caution">
    <text evidence="2">The sequence shown here is derived from an EMBL/GenBank/DDBJ whole genome shotgun (WGS) entry which is preliminary data.</text>
</comment>
<evidence type="ECO:0000313" key="3">
    <source>
        <dbReference type="Proteomes" id="UP000024900"/>
    </source>
</evidence>
<proteinExistence type="predicted"/>
<evidence type="ECO:0000313" key="2">
    <source>
        <dbReference type="EMBL" id="KGJ64366.1"/>
    </source>
</evidence>
<keyword evidence="1" id="KW-1133">Transmembrane helix</keyword>
<dbReference type="EMBL" id="ADOU02000008">
    <property type="protein sequence ID" value="KGJ64366.1"/>
    <property type="molecule type" value="Genomic_DNA"/>
</dbReference>
<organism evidence="2 3">
    <name type="scientific">Bradyrhizobium diazoefficiens SEMIA 5080</name>
    <dbReference type="NCBI Taxonomy" id="754504"/>
    <lineage>
        <taxon>Bacteria</taxon>
        <taxon>Pseudomonadati</taxon>
        <taxon>Pseudomonadota</taxon>
        <taxon>Alphaproteobacteria</taxon>
        <taxon>Hyphomicrobiales</taxon>
        <taxon>Nitrobacteraceae</taxon>
        <taxon>Bradyrhizobium</taxon>
    </lineage>
</organism>
<reference evidence="2 3" key="1">
    <citation type="journal article" date="2014" name="BMC Genomics">
        <title>Comparative genomics of Bradyrhizobium japonicum CPAC 15 and Bradyrhizobium diazoefficiens CPAC 7: elite model strains for understanding symbiotic performance with soybean.</title>
        <authorList>
            <person name="Siqueira A.F."/>
            <person name="Ormeno-Orrillo E."/>
            <person name="Souza R.C."/>
            <person name="Rodrigues E.P."/>
            <person name="Almeida L.G."/>
            <person name="Barcellos F.G."/>
            <person name="Batista J.S."/>
            <person name="Nakatami A.S."/>
            <person name="Martinez-Romero E."/>
            <person name="Vasconcelos A.T."/>
            <person name="Hungria M."/>
        </authorList>
    </citation>
    <scope>NUCLEOTIDE SEQUENCE [LARGE SCALE GENOMIC DNA]</scope>
    <source>
        <strain evidence="2 3">SEMIA 5080</strain>
    </source>
</reference>
<protein>
    <submittedName>
        <fullName evidence="2">Uncharacterized protein</fullName>
    </submittedName>
</protein>
<dbReference type="Proteomes" id="UP000024900">
    <property type="component" value="Unassembled WGS sequence"/>
</dbReference>
<sequence length="99" mass="11627">MRDTDEADACMRFFLCEIVARIVAIYLCVDCSRMLRDGYTERQIRAFSPDLVDWLLDWSRQVFQRDTAPVQYWMEMGHQAICLLACLVVAIFGWWLPNG</sequence>
<feature type="transmembrane region" description="Helical" evidence="1">
    <location>
        <begin position="80"/>
        <end position="97"/>
    </location>
</feature>
<dbReference type="AlphaFoldDB" id="A0A837C509"/>
<keyword evidence="1" id="KW-0812">Transmembrane</keyword>